<feature type="transmembrane region" description="Helical" evidence="1">
    <location>
        <begin position="37"/>
        <end position="58"/>
    </location>
</feature>
<gene>
    <name evidence="5" type="ORF">GZ984_009210</name>
    <name evidence="4" type="ORF">GZ984_009385</name>
    <name evidence="3" type="ORF">GZ985_008955</name>
    <name evidence="2" type="ORF">GZ987_010335</name>
</gene>
<evidence type="ECO:0000256" key="1">
    <source>
        <dbReference type="SAM" id="Phobius"/>
    </source>
</evidence>
<keyword evidence="1" id="KW-0812">Transmembrane</keyword>
<dbReference type="EMBL" id="CP059444">
    <property type="protein sequence ID" value="QMS67714.1"/>
    <property type="molecule type" value="Genomic_DNA"/>
</dbReference>
<evidence type="ECO:0000313" key="2">
    <source>
        <dbReference type="EMBL" id="QMS63981.1"/>
    </source>
</evidence>
<dbReference type="RefSeq" id="WP_065844047.1">
    <property type="nucleotide sequence ID" value="NZ_CBCXLX010000001.1"/>
</dbReference>
<reference evidence="3" key="1">
    <citation type="submission" date="2020-03" db="EMBL/GenBank/DDBJ databases">
        <authorList>
            <person name="Nadin-Davis S."/>
            <person name="Chmara J.T."/>
            <person name="Carillo C."/>
            <person name="Amoako K."/>
            <person name="Goji N."/>
            <person name="Duceppe M.-O."/>
            <person name="Devenish J."/>
        </authorList>
    </citation>
    <scope>NUCLEOTIDE SEQUENCE</scope>
    <source>
        <strain evidence="3">CFF00A031</strain>
        <plasmid evidence="3">pCFF_00A031_P1</plasmid>
        <plasmid evidence="4">pCFF_09A980_P1</plasmid>
    </source>
</reference>
<dbReference type="EMBL" id="CP059446">
    <property type="protein sequence ID" value="QMS69489.1"/>
    <property type="molecule type" value="Genomic_DNA"/>
</dbReference>
<geneLocation type="plasmid" evidence="2">
    <name>pCFV_08A1102_P1</name>
</geneLocation>
<reference evidence="2" key="3">
    <citation type="journal article" date="2021" name="PeerJ">
        <title>A comparison of fourteen fully characterized mammalian-associated Campylobacter fetus isolates suggests that loss of defense mechanisms contribute to high genomic plasticity and subspecies evolution.</title>
        <authorList>
            <person name="Nadin-Davis S.A."/>
            <person name="Chmara J."/>
            <person name="Carrillo C.D."/>
            <person name="Amoako K."/>
            <person name="Goji N."/>
            <person name="Duceppe M.O."/>
            <person name="Devenish J."/>
        </authorList>
    </citation>
    <scope>NUCLEOTIDE SEQUENCE</scope>
    <source>
        <strain evidence="3">CFF00A031</strain>
        <plasmid evidence="4">pCFF_09A980_P1</plasmid>
        <plasmid evidence="2">pCFV_08A1102_P1</plasmid>
    </source>
</reference>
<protein>
    <submittedName>
        <fullName evidence="2">TrbC/VirB2 family protein</fullName>
    </submittedName>
</protein>
<organism evidence="2">
    <name type="scientific">Campylobacter fetus</name>
    <dbReference type="NCBI Taxonomy" id="196"/>
    <lineage>
        <taxon>Bacteria</taxon>
        <taxon>Pseudomonadati</taxon>
        <taxon>Campylobacterota</taxon>
        <taxon>Epsilonproteobacteria</taxon>
        <taxon>Campylobacterales</taxon>
        <taxon>Campylobacteraceae</taxon>
        <taxon>Campylobacter</taxon>
    </lineage>
</organism>
<sequence>MNKYILLFLIFGVVAFASTTGAGLPWESPLETIKASITGPVAFTISILAIVACGIGLVWGGEMTTFVKTLVYIVLVIALVVGATNIMAMFNTTGALI</sequence>
<dbReference type="InterPro" id="IPR007039">
    <property type="entry name" value="TrbC/VirB2"/>
</dbReference>
<evidence type="ECO:0000313" key="5">
    <source>
        <dbReference type="EMBL" id="QMS69519.1"/>
    </source>
</evidence>
<evidence type="ECO:0000313" key="3">
    <source>
        <dbReference type="EMBL" id="QMS67714.1"/>
    </source>
</evidence>
<reference evidence="3" key="2">
    <citation type="submission" date="2020-07" db="EMBL/GenBank/DDBJ databases">
        <authorList>
            <person name="Nadin-Davis S.A."/>
            <person name="Chmara J.T."/>
            <person name="Carillo C."/>
            <person name="Amoako K."/>
            <person name="Goji N."/>
            <person name="Duceppe M.-O."/>
            <person name="Devenish J."/>
        </authorList>
    </citation>
    <scope>NUCLEOTIDE SEQUENCE</scope>
    <source>
        <strain evidence="3">CFF00A031</strain>
        <plasmid evidence="3">pCFF_00A031_P1</plasmid>
    </source>
</reference>
<dbReference type="EMBL" id="CP059440">
    <property type="protein sequence ID" value="QMS63981.1"/>
    <property type="molecule type" value="Genomic_DNA"/>
</dbReference>
<dbReference type="EMBL" id="CP059446">
    <property type="protein sequence ID" value="QMS69519.1"/>
    <property type="molecule type" value="Genomic_DNA"/>
</dbReference>
<proteinExistence type="predicted"/>
<keyword evidence="1" id="KW-0472">Membrane</keyword>
<geneLocation type="plasmid" evidence="3">
    <name>pCFF_00A031_P1</name>
</geneLocation>
<dbReference type="GeneID" id="61065634"/>
<dbReference type="AlphaFoldDB" id="A0A7D7L123"/>
<geneLocation type="plasmid" evidence="4">
    <name>pCFF_09A980_P1</name>
</geneLocation>
<accession>A0A7D7L123</accession>
<feature type="transmembrane region" description="Helical" evidence="1">
    <location>
        <begin position="70"/>
        <end position="90"/>
    </location>
</feature>
<evidence type="ECO:0000313" key="4">
    <source>
        <dbReference type="EMBL" id="QMS69489.1"/>
    </source>
</evidence>
<name>A0A7D7L123_CAMFE</name>
<keyword evidence="2" id="KW-0614">Plasmid</keyword>
<dbReference type="Pfam" id="PF04956">
    <property type="entry name" value="TrbC"/>
    <property type="match status" value="1"/>
</dbReference>
<keyword evidence="1" id="KW-1133">Transmembrane helix</keyword>